<evidence type="ECO:0000313" key="3">
    <source>
        <dbReference type="WBParaSite" id="TCNE_0000941601-mRNA-1"/>
    </source>
</evidence>
<dbReference type="AlphaFoldDB" id="A0A183ULP6"/>
<dbReference type="GO" id="GO:0005737">
    <property type="term" value="C:cytoplasm"/>
    <property type="evidence" value="ECO:0007669"/>
    <property type="project" value="TreeGrafter"/>
</dbReference>
<accession>A0A183ULP6</accession>
<evidence type="ECO:0000313" key="2">
    <source>
        <dbReference type="Proteomes" id="UP000050794"/>
    </source>
</evidence>
<proteinExistence type="predicted"/>
<dbReference type="GO" id="GO:0042981">
    <property type="term" value="P:regulation of apoptotic process"/>
    <property type="evidence" value="ECO:0007669"/>
    <property type="project" value="InterPro"/>
</dbReference>
<dbReference type="InterPro" id="IPR038355">
    <property type="entry name" value="TNFAIP8_sf"/>
</dbReference>
<dbReference type="Pfam" id="PF05527">
    <property type="entry name" value="TNFAIP8"/>
    <property type="match status" value="1"/>
</dbReference>
<evidence type="ECO:0000313" key="1">
    <source>
        <dbReference type="EMBL" id="VDM40737.1"/>
    </source>
</evidence>
<gene>
    <name evidence="1" type="ORF">TCNE_LOCUS9416</name>
</gene>
<dbReference type="PANTHER" id="PTHR12757:SF1">
    <property type="entry name" value="PROTEIN SALIVARY GLANDS MARRED"/>
    <property type="match status" value="1"/>
</dbReference>
<dbReference type="FunFam" id="1.20.1440.160:FF:000001">
    <property type="entry name" value="Tumor necrosis factor alpha-induced protein 8-like 1"/>
    <property type="match status" value="1"/>
</dbReference>
<dbReference type="InterPro" id="IPR008477">
    <property type="entry name" value="TNFAIP8-like"/>
</dbReference>
<protein>
    <submittedName>
        <fullName evidence="3">Tumor necrosis factor alpha-induced protein 8-like protein</fullName>
    </submittedName>
</protein>
<dbReference type="EMBL" id="UYWY01020169">
    <property type="protein sequence ID" value="VDM40737.1"/>
    <property type="molecule type" value="Genomic_DNA"/>
</dbReference>
<dbReference type="WBParaSite" id="TCNE_0000941601-mRNA-1">
    <property type="protein sequence ID" value="TCNE_0000941601-mRNA-1"/>
    <property type="gene ID" value="TCNE_0000941601"/>
</dbReference>
<reference evidence="3" key="1">
    <citation type="submission" date="2016-06" db="UniProtKB">
        <authorList>
            <consortium name="WormBaseParasite"/>
        </authorList>
    </citation>
    <scope>IDENTIFICATION</scope>
</reference>
<organism evidence="2 3">
    <name type="scientific">Toxocara canis</name>
    <name type="common">Canine roundworm</name>
    <dbReference type="NCBI Taxonomy" id="6265"/>
    <lineage>
        <taxon>Eukaryota</taxon>
        <taxon>Metazoa</taxon>
        <taxon>Ecdysozoa</taxon>
        <taxon>Nematoda</taxon>
        <taxon>Chromadorea</taxon>
        <taxon>Rhabditida</taxon>
        <taxon>Spirurina</taxon>
        <taxon>Ascaridomorpha</taxon>
        <taxon>Ascaridoidea</taxon>
        <taxon>Toxocaridae</taxon>
        <taxon>Toxocara</taxon>
    </lineage>
</organism>
<reference evidence="1 2" key="2">
    <citation type="submission" date="2018-11" db="EMBL/GenBank/DDBJ databases">
        <authorList>
            <consortium name="Pathogen Informatics"/>
        </authorList>
    </citation>
    <scope>NUCLEOTIDE SEQUENCE [LARGE SCALE GENOMIC DNA]</scope>
</reference>
<dbReference type="Gene3D" id="1.20.1440.160">
    <property type="entry name" value="Tumor necrosis factor alpha-induced protein 8-like"/>
    <property type="match status" value="1"/>
</dbReference>
<keyword evidence="2" id="KW-1185">Reference proteome</keyword>
<dbReference type="Proteomes" id="UP000050794">
    <property type="component" value="Unassembled WGS sequence"/>
</dbReference>
<dbReference type="PANTHER" id="PTHR12757">
    <property type="entry name" value="TUMOR NECROSIS FACTOR INDUCED PROTEIN"/>
    <property type="match status" value="1"/>
</dbReference>
<name>A0A183ULP6_TOXCA</name>
<sequence>MGKEENKRALVLDWSDITLWQPSSIIAAKTNQITQWQFISKLECSGGQQEVFKAATLVQRAQKKLLSKVVSRGAVKHFVSEAATRLFDNLYTLLKSYYNKSTAEKVVKNIIKLVVKLGVVARGEQFGAEQQIQLGAVQKQMHQLCLTVISFGKVTYSYDRSYLLSLLNNTHKKMVPLITCFLSEKSGRRLDMIFEHLSKEHLLDGLFRVDGEHSTLLAEMVDDLETLVDNKDL</sequence>